<dbReference type="InterPro" id="IPR008271">
    <property type="entry name" value="Ser/Thr_kinase_AS"/>
</dbReference>
<dbReference type="InterPro" id="IPR000719">
    <property type="entry name" value="Prot_kinase_dom"/>
</dbReference>
<keyword evidence="9" id="KW-0812">Transmembrane</keyword>
<gene>
    <name evidence="11" type="ORF">CW362_18615</name>
</gene>
<keyword evidence="12" id="KW-1185">Reference proteome</keyword>
<dbReference type="Proteomes" id="UP000236178">
    <property type="component" value="Unassembled WGS sequence"/>
</dbReference>
<keyword evidence="5" id="KW-0418">Kinase</keyword>
<feature type="domain" description="Protein kinase" evidence="10">
    <location>
        <begin position="18"/>
        <end position="293"/>
    </location>
</feature>
<dbReference type="GO" id="GO:0004674">
    <property type="term" value="F:protein serine/threonine kinase activity"/>
    <property type="evidence" value="ECO:0007669"/>
    <property type="project" value="UniProtKB-KW"/>
</dbReference>
<feature type="transmembrane region" description="Helical" evidence="9">
    <location>
        <begin position="446"/>
        <end position="469"/>
    </location>
</feature>
<reference evidence="11 12" key="1">
    <citation type="submission" date="2017-12" db="EMBL/GenBank/DDBJ databases">
        <title>Streptomyces populusis sp. nov., a novel endophytic actinobacterium isolated from stems of Populus adenopoda Maxim.</title>
        <authorList>
            <person name="Wang Z."/>
        </authorList>
    </citation>
    <scope>NUCLEOTIDE SEQUENCE [LARGE SCALE GENOMIC DNA]</scope>
    <source>
        <strain evidence="11 12">A249</strain>
    </source>
</reference>
<dbReference type="OrthoDB" id="4329522at2"/>
<dbReference type="PANTHER" id="PTHR43289">
    <property type="entry name" value="MITOGEN-ACTIVATED PROTEIN KINASE KINASE KINASE 20-RELATED"/>
    <property type="match status" value="1"/>
</dbReference>
<feature type="region of interest" description="Disordered" evidence="8">
    <location>
        <begin position="311"/>
        <end position="442"/>
    </location>
</feature>
<evidence type="ECO:0000313" key="11">
    <source>
        <dbReference type="EMBL" id="PKT71522.1"/>
    </source>
</evidence>
<keyword evidence="6 7" id="KW-0067">ATP-binding</keyword>
<dbReference type="PROSITE" id="PS00107">
    <property type="entry name" value="PROTEIN_KINASE_ATP"/>
    <property type="match status" value="1"/>
</dbReference>
<proteinExistence type="predicted"/>
<evidence type="ECO:0000256" key="7">
    <source>
        <dbReference type="PROSITE-ProRule" id="PRU10141"/>
    </source>
</evidence>
<evidence type="ECO:0000256" key="4">
    <source>
        <dbReference type="ARBA" id="ARBA00022741"/>
    </source>
</evidence>
<dbReference type="InterPro" id="IPR011009">
    <property type="entry name" value="Kinase-like_dom_sf"/>
</dbReference>
<comment type="caution">
    <text evidence="11">The sequence shown here is derived from an EMBL/GenBank/DDBJ whole genome shotgun (WGS) entry which is preliminary data.</text>
</comment>
<evidence type="ECO:0000256" key="1">
    <source>
        <dbReference type="ARBA" id="ARBA00012513"/>
    </source>
</evidence>
<keyword evidence="9" id="KW-1133">Transmembrane helix</keyword>
<keyword evidence="9" id="KW-0472">Membrane</keyword>
<dbReference type="CDD" id="cd14014">
    <property type="entry name" value="STKc_PknB_like"/>
    <property type="match status" value="1"/>
</dbReference>
<name>A0A2I0SNL8_9ACTN</name>
<feature type="binding site" evidence="7">
    <location>
        <position position="47"/>
    </location>
    <ligand>
        <name>ATP</name>
        <dbReference type="ChEBI" id="CHEBI:30616"/>
    </ligand>
</feature>
<dbReference type="InterPro" id="IPR017441">
    <property type="entry name" value="Protein_kinase_ATP_BS"/>
</dbReference>
<dbReference type="PANTHER" id="PTHR43289:SF6">
    <property type="entry name" value="SERINE_THREONINE-PROTEIN KINASE NEKL-3"/>
    <property type="match status" value="1"/>
</dbReference>
<evidence type="ECO:0000256" key="2">
    <source>
        <dbReference type="ARBA" id="ARBA00022527"/>
    </source>
</evidence>
<keyword evidence="2" id="KW-0723">Serine/threonine-protein kinase</keyword>
<organism evidence="11 12">
    <name type="scientific">Streptomyces populi</name>
    <dbReference type="NCBI Taxonomy" id="2058924"/>
    <lineage>
        <taxon>Bacteria</taxon>
        <taxon>Bacillati</taxon>
        <taxon>Actinomycetota</taxon>
        <taxon>Actinomycetes</taxon>
        <taxon>Kitasatosporales</taxon>
        <taxon>Streptomycetaceae</taxon>
        <taxon>Streptomyces</taxon>
    </lineage>
</organism>
<protein>
    <recommendedName>
        <fullName evidence="1">non-specific serine/threonine protein kinase</fullName>
        <ecNumber evidence="1">2.7.11.1</ecNumber>
    </recommendedName>
</protein>
<dbReference type="EMBL" id="PJOS01000033">
    <property type="protein sequence ID" value="PKT71522.1"/>
    <property type="molecule type" value="Genomic_DNA"/>
</dbReference>
<dbReference type="SMART" id="SM00220">
    <property type="entry name" value="S_TKc"/>
    <property type="match status" value="1"/>
</dbReference>
<evidence type="ECO:0000256" key="5">
    <source>
        <dbReference type="ARBA" id="ARBA00022777"/>
    </source>
</evidence>
<keyword evidence="4 7" id="KW-0547">Nucleotide-binding</keyword>
<evidence type="ECO:0000259" key="10">
    <source>
        <dbReference type="PROSITE" id="PS50011"/>
    </source>
</evidence>
<evidence type="ECO:0000256" key="3">
    <source>
        <dbReference type="ARBA" id="ARBA00022679"/>
    </source>
</evidence>
<feature type="compositionally biased region" description="Pro residues" evidence="8">
    <location>
        <begin position="426"/>
        <end position="437"/>
    </location>
</feature>
<evidence type="ECO:0000256" key="8">
    <source>
        <dbReference type="SAM" id="MobiDB-lite"/>
    </source>
</evidence>
<keyword evidence="3" id="KW-0808">Transferase</keyword>
<dbReference type="Gene3D" id="1.10.510.10">
    <property type="entry name" value="Transferase(Phosphotransferase) domain 1"/>
    <property type="match status" value="1"/>
</dbReference>
<evidence type="ECO:0000256" key="6">
    <source>
        <dbReference type="ARBA" id="ARBA00022840"/>
    </source>
</evidence>
<dbReference type="PROSITE" id="PS00108">
    <property type="entry name" value="PROTEIN_KINASE_ST"/>
    <property type="match status" value="1"/>
</dbReference>
<evidence type="ECO:0000256" key="9">
    <source>
        <dbReference type="SAM" id="Phobius"/>
    </source>
</evidence>
<dbReference type="SUPFAM" id="SSF56112">
    <property type="entry name" value="Protein kinase-like (PK-like)"/>
    <property type="match status" value="1"/>
</dbReference>
<dbReference type="Gene3D" id="3.30.200.20">
    <property type="entry name" value="Phosphorylase Kinase, domain 1"/>
    <property type="match status" value="1"/>
</dbReference>
<dbReference type="EC" id="2.7.11.1" evidence="1"/>
<sequence length="713" mass="74771">MAPGPPQSGVGRLIADRYLLVDRVGSGGMGHVWLAHDQRLDCDVALKEIRFPDSPGSGADHESRTARARAEARHAAVLRGHPHVVTVHDVLEHEGLPWIVMEYVAGAVDLRDRVARSGPLAPDACARIGVAVLDALTAGHEHGIMHRDVKPANILLAPDRTGNPEARVLLTDYGISVQPDSPETRWTQTSVLVGTAGYLAPERATGGPPTAAADLFSLGCTLYFGVEGHGPFDRDTDLAAITAVVLEEAPPPLRAGALRPVVEALLAKDPALRLSAEDTASALAGILTPHPHPPTRLDPGSRPPWSGLVTFDGPSGAAAYGPVRGQGPAQDQGAAVPAGHSPAAGPYPSADGGYGHPPTAEGHACSAPAGEYGYPPTAEGHSPYAPAGRGPDSGTATPGEGFHRPASGALHTPWPAPGQVHGPPWYGAPPAPVPGPPGRRRRKPPYALRAVAAALLAFALTAGVVVWYAEAHRVARLPYGDAVGLAEPLRRGDCVLGEPALSKTTDVPRLTRDPGCRHGPDAQVMAVYRAPSFEAARRDGARRCAERTRDTAHKLAWNVRSMAVVPTREGFGTTGGTVACLLAGVHGPVFGPLGELRGYGMTFTDATQMQRGDCLGHVGGEARVGTHFELVACDGKEVGKVVEITHLGAHPLGTDPLEQANDRCALDAPPERHGYDPSSYWSHGVRSVGVWARPYRLVVCFIEKGQRPSRGTR</sequence>
<dbReference type="PROSITE" id="PS50011">
    <property type="entry name" value="PROTEIN_KINASE_DOM"/>
    <property type="match status" value="1"/>
</dbReference>
<dbReference type="GO" id="GO:0005524">
    <property type="term" value="F:ATP binding"/>
    <property type="evidence" value="ECO:0007669"/>
    <property type="project" value="UniProtKB-UniRule"/>
</dbReference>
<accession>A0A2I0SNL8</accession>
<dbReference type="Pfam" id="PF00069">
    <property type="entry name" value="Pkinase"/>
    <property type="match status" value="1"/>
</dbReference>
<evidence type="ECO:0000313" key="12">
    <source>
        <dbReference type="Proteomes" id="UP000236178"/>
    </source>
</evidence>
<dbReference type="AlphaFoldDB" id="A0A2I0SNL8"/>
<dbReference type="RefSeq" id="WP_103550634.1">
    <property type="nucleotide sequence ID" value="NZ_KZ626872.1"/>
</dbReference>